<feature type="domain" description="Glycosyltransferase 2-like" evidence="2">
    <location>
        <begin position="31"/>
        <end position="181"/>
    </location>
</feature>
<dbReference type="InterPro" id="IPR050256">
    <property type="entry name" value="Glycosyltransferase_2"/>
</dbReference>
<dbReference type="GeneID" id="24861311"/>
<dbReference type="OrthoDB" id="11098at2157"/>
<reference evidence="4 5" key="1">
    <citation type="submission" date="2014-07" db="EMBL/GenBank/DDBJ databases">
        <title>Methanogenic archaea and the global carbon cycle.</title>
        <authorList>
            <person name="Henriksen J.R."/>
            <person name="Luke J."/>
            <person name="Reinhart S."/>
            <person name="Benedict M.N."/>
            <person name="Youngblut N.D."/>
            <person name="Metcalf M.E."/>
            <person name="Whitaker R.J."/>
            <person name="Metcalf W.W."/>
        </authorList>
    </citation>
    <scope>NUCLEOTIDE SEQUENCE [LARGE SCALE GENOMIC DNA]</scope>
    <source>
        <strain evidence="4 5">T4/M</strain>
    </source>
</reference>
<name>A0A0E3P5Y9_9EURY</name>
<gene>
    <name evidence="3" type="ORF">MSSIT_2314</name>
    <name evidence="4" type="ORF">MSSIT_2426</name>
</gene>
<keyword evidence="1" id="KW-0472">Membrane</keyword>
<keyword evidence="5" id="KW-1185">Reference proteome</keyword>
<proteinExistence type="predicted"/>
<dbReference type="EMBL" id="CP009506">
    <property type="protein sequence ID" value="AKB29145.1"/>
    <property type="molecule type" value="Genomic_DNA"/>
</dbReference>
<evidence type="ECO:0000259" key="2">
    <source>
        <dbReference type="Pfam" id="PF00535"/>
    </source>
</evidence>
<organism evidence="4 5">
    <name type="scientific">Methanosarcina siciliae T4/M</name>
    <dbReference type="NCBI Taxonomy" id="1434120"/>
    <lineage>
        <taxon>Archaea</taxon>
        <taxon>Methanobacteriati</taxon>
        <taxon>Methanobacteriota</taxon>
        <taxon>Stenosarchaea group</taxon>
        <taxon>Methanomicrobia</taxon>
        <taxon>Methanosarcinales</taxon>
        <taxon>Methanosarcinaceae</taxon>
        <taxon>Methanosarcina</taxon>
    </lineage>
</organism>
<evidence type="ECO:0000313" key="3">
    <source>
        <dbReference type="EMBL" id="AKB29033.1"/>
    </source>
</evidence>
<dbReference type="CDD" id="cd04179">
    <property type="entry name" value="DPM_DPG-synthase_like"/>
    <property type="match status" value="1"/>
</dbReference>
<sequence length="322" mass="34685">MSNELIVGNNTQYQVHIENPHFREVSSQNITVILPAFNEEVSIGSIVLLTKFYSDNVIVVDDGSSDRTAEISGKAGAHVIVHEANKGKGAALKTGFEAAANLGADIIVTMDSDGQHNPAEIPKLVTPIIDGYAEMVNGSRYLSHKDKNTPIYRRVGQTILDTATNMNSGLKITDSQSGFRAFAASTKNVFRFGTQGMAIESEMLADAGRSGLRIKEVEIGVRYDVDCSTISPVQHGLGVLVMVLKDIEFNKPLYYFTVPGLSLGVGGLYMGAHFLQNFTMGGGLSFGPTMLMVLFIVIGTFMALTGIMLHSVSAIMREAKVT</sequence>
<evidence type="ECO:0000313" key="4">
    <source>
        <dbReference type="EMBL" id="AKB29145.1"/>
    </source>
</evidence>
<dbReference type="FunFam" id="3.90.550.10:FF:000129">
    <property type="entry name" value="Glycosyltransferase family 2 protein"/>
    <property type="match status" value="1"/>
</dbReference>
<accession>A0A0E3P5Y9</accession>
<feature type="transmembrane region" description="Helical" evidence="1">
    <location>
        <begin position="292"/>
        <end position="316"/>
    </location>
</feature>
<dbReference type="KEGG" id="msw:MSSIT_2314"/>
<evidence type="ECO:0000256" key="1">
    <source>
        <dbReference type="SAM" id="Phobius"/>
    </source>
</evidence>
<dbReference type="Gene3D" id="3.90.550.10">
    <property type="entry name" value="Spore Coat Polysaccharide Biosynthesis Protein SpsA, Chain A"/>
    <property type="match status" value="1"/>
</dbReference>
<dbReference type="GO" id="GO:0016740">
    <property type="term" value="F:transferase activity"/>
    <property type="evidence" value="ECO:0007669"/>
    <property type="project" value="UniProtKB-KW"/>
</dbReference>
<protein>
    <submittedName>
        <fullName evidence="4">Glycosyltransferase (Family 2)</fullName>
    </submittedName>
</protein>
<dbReference type="InterPro" id="IPR001173">
    <property type="entry name" value="Glyco_trans_2-like"/>
</dbReference>
<keyword evidence="1" id="KW-0812">Transmembrane</keyword>
<dbReference type="PATRIC" id="fig|1434120.4.peg.3022"/>
<dbReference type="EMBL" id="CP009506">
    <property type="protein sequence ID" value="AKB29033.1"/>
    <property type="molecule type" value="Genomic_DNA"/>
</dbReference>
<feature type="transmembrane region" description="Helical" evidence="1">
    <location>
        <begin position="253"/>
        <end position="272"/>
    </location>
</feature>
<keyword evidence="4" id="KW-0808">Transferase</keyword>
<dbReference type="InterPro" id="IPR029044">
    <property type="entry name" value="Nucleotide-diphossugar_trans"/>
</dbReference>
<dbReference type="RefSeq" id="WP_048172717.1">
    <property type="nucleotide sequence ID" value="NZ_CP009506.1"/>
</dbReference>
<dbReference type="PANTHER" id="PTHR48090">
    <property type="entry name" value="UNDECAPRENYL-PHOSPHATE 4-DEOXY-4-FORMAMIDO-L-ARABINOSE TRANSFERASE-RELATED"/>
    <property type="match status" value="1"/>
</dbReference>
<dbReference type="KEGG" id="msw:MSSIT_2426"/>
<dbReference type="Pfam" id="PF00535">
    <property type="entry name" value="Glycos_transf_2"/>
    <property type="match status" value="1"/>
</dbReference>
<dbReference type="AlphaFoldDB" id="A0A0E3P5Y9"/>
<evidence type="ECO:0000313" key="5">
    <source>
        <dbReference type="Proteomes" id="UP000033111"/>
    </source>
</evidence>
<dbReference type="SUPFAM" id="SSF53448">
    <property type="entry name" value="Nucleotide-diphospho-sugar transferases"/>
    <property type="match status" value="1"/>
</dbReference>
<dbReference type="HOGENOM" id="CLU_033536_7_2_2"/>
<dbReference type="PANTHER" id="PTHR48090:SF7">
    <property type="entry name" value="RFBJ PROTEIN"/>
    <property type="match status" value="1"/>
</dbReference>
<keyword evidence="1" id="KW-1133">Transmembrane helix</keyword>
<dbReference type="Proteomes" id="UP000033111">
    <property type="component" value="Chromosome"/>
</dbReference>